<gene>
    <name evidence="1" type="ORF">OPV22_003919</name>
</gene>
<comment type="caution">
    <text evidence="1">The sequence shown here is derived from an EMBL/GenBank/DDBJ whole genome shotgun (WGS) entry which is preliminary data.</text>
</comment>
<proteinExistence type="predicted"/>
<dbReference type="Proteomes" id="UP001222027">
    <property type="component" value="Unassembled WGS sequence"/>
</dbReference>
<accession>A0AAV8S2A0</accession>
<name>A0AAV8S2A0_ENSVE</name>
<dbReference type="EMBL" id="JAQQAF010000001">
    <property type="protein sequence ID" value="KAJ8513485.1"/>
    <property type="molecule type" value="Genomic_DNA"/>
</dbReference>
<protein>
    <submittedName>
        <fullName evidence="1">Uncharacterized protein</fullName>
    </submittedName>
</protein>
<evidence type="ECO:0000313" key="2">
    <source>
        <dbReference type="Proteomes" id="UP001222027"/>
    </source>
</evidence>
<keyword evidence="2" id="KW-1185">Reference proteome</keyword>
<organism evidence="1 2">
    <name type="scientific">Ensete ventricosum</name>
    <name type="common">Abyssinian banana</name>
    <name type="synonym">Musa ensete</name>
    <dbReference type="NCBI Taxonomy" id="4639"/>
    <lineage>
        <taxon>Eukaryota</taxon>
        <taxon>Viridiplantae</taxon>
        <taxon>Streptophyta</taxon>
        <taxon>Embryophyta</taxon>
        <taxon>Tracheophyta</taxon>
        <taxon>Spermatophyta</taxon>
        <taxon>Magnoliopsida</taxon>
        <taxon>Liliopsida</taxon>
        <taxon>Zingiberales</taxon>
        <taxon>Musaceae</taxon>
        <taxon>Ensete</taxon>
    </lineage>
</organism>
<reference evidence="1 2" key="1">
    <citation type="submission" date="2022-12" db="EMBL/GenBank/DDBJ databases">
        <title>Chromosome-scale assembly of the Ensete ventricosum genome.</title>
        <authorList>
            <person name="Dussert Y."/>
            <person name="Stocks J."/>
            <person name="Wendawek A."/>
            <person name="Woldeyes F."/>
            <person name="Nichols R.A."/>
            <person name="Borrell J.S."/>
        </authorList>
    </citation>
    <scope>NUCLEOTIDE SEQUENCE [LARGE SCALE GENOMIC DNA]</scope>
    <source>
        <strain evidence="2">cv. Maze</strain>
        <tissue evidence="1">Seeds</tissue>
    </source>
</reference>
<feature type="non-terminal residue" evidence="1">
    <location>
        <position position="1"/>
    </location>
</feature>
<sequence length="12" mass="1296">SATLRNPRPTPS</sequence>
<evidence type="ECO:0000313" key="1">
    <source>
        <dbReference type="EMBL" id="KAJ8513485.1"/>
    </source>
</evidence>